<protein>
    <submittedName>
        <fullName evidence="2">Uncharacterized protein</fullName>
    </submittedName>
</protein>
<name>A0ABR4MBF3_9PEZI</name>
<dbReference type="EMBL" id="JABSNW010000007">
    <property type="protein sequence ID" value="KAL2885589.1"/>
    <property type="molecule type" value="Genomic_DNA"/>
</dbReference>
<sequence>MANSTTDSTQLHSVRDWPKFVADLKWFAKECNVWDNIDPAANPRTPWAEEPKVPCAPEDVPAPTLPPNATLVDDEDWENVTRADAEEEARRARMPARKRAQLEEAEPIPTRVRLSSHERLLACHARTIETTGRAYEIQVNQFRLKWDLFRDQRERRQKVGAWINKHISPALATQVREEYWPDKVVDKLMDVLKVTTANLESVAYHIYREAMRKLNVLPKDNNIHRWISEWQADIQFCQQNYPSQENSGRRLWDDFSDNLAKTLNGWKNSYTATYEAQLARGNMDIDDVVENIKAWHELGAGGIDTDLVFTSLERNRSKNSGGRATAQRNFCVFCKAKHPSNKCRLWVKENRYKSYRVDKRRQAYVKKYVAVPGHPLALELERVVATGGFKIDPEMGKDRYSKTAGRCDSSAGLEAMREEADERAKKRCP</sequence>
<organism evidence="2 3">
    <name type="scientific">Ceratocystis lukuohia</name>
    <dbReference type="NCBI Taxonomy" id="2019550"/>
    <lineage>
        <taxon>Eukaryota</taxon>
        <taxon>Fungi</taxon>
        <taxon>Dikarya</taxon>
        <taxon>Ascomycota</taxon>
        <taxon>Pezizomycotina</taxon>
        <taxon>Sordariomycetes</taxon>
        <taxon>Hypocreomycetidae</taxon>
        <taxon>Microascales</taxon>
        <taxon>Ceratocystidaceae</taxon>
        <taxon>Ceratocystis</taxon>
    </lineage>
</organism>
<accession>A0ABR4MBF3</accession>
<proteinExistence type="predicted"/>
<reference evidence="2 3" key="1">
    <citation type="submission" date="2020-05" db="EMBL/GenBank/DDBJ databases">
        <title>Ceratocystis lukuohia genome.</title>
        <authorList>
            <person name="Harrington T.C."/>
            <person name="Kim K."/>
            <person name="Mayers C.G."/>
        </authorList>
    </citation>
    <scope>NUCLEOTIDE SEQUENCE [LARGE SCALE GENOMIC DNA]</scope>
    <source>
        <strain evidence="2 3">C4212</strain>
    </source>
</reference>
<dbReference type="RefSeq" id="XP_070856769.1">
    <property type="nucleotide sequence ID" value="XM_071001235.1"/>
</dbReference>
<feature type="compositionally biased region" description="Basic and acidic residues" evidence="1">
    <location>
        <begin position="415"/>
        <end position="429"/>
    </location>
</feature>
<feature type="region of interest" description="Disordered" evidence="1">
    <location>
        <begin position="398"/>
        <end position="429"/>
    </location>
</feature>
<dbReference type="GeneID" id="98120156"/>
<comment type="caution">
    <text evidence="2">The sequence shown here is derived from an EMBL/GenBank/DDBJ whole genome shotgun (WGS) entry which is preliminary data.</text>
</comment>
<evidence type="ECO:0000313" key="3">
    <source>
        <dbReference type="Proteomes" id="UP001610728"/>
    </source>
</evidence>
<gene>
    <name evidence="2" type="ORF">HOO65_070051</name>
</gene>
<dbReference type="Proteomes" id="UP001610728">
    <property type="component" value="Unassembled WGS sequence"/>
</dbReference>
<evidence type="ECO:0000313" key="2">
    <source>
        <dbReference type="EMBL" id="KAL2885589.1"/>
    </source>
</evidence>
<keyword evidence="3" id="KW-1185">Reference proteome</keyword>
<evidence type="ECO:0000256" key="1">
    <source>
        <dbReference type="SAM" id="MobiDB-lite"/>
    </source>
</evidence>